<dbReference type="EMBL" id="CM043799">
    <property type="protein sequence ID" value="KAI4804433.1"/>
    <property type="molecule type" value="Genomic_DNA"/>
</dbReference>
<keyword evidence="2" id="KW-1185">Reference proteome</keyword>
<dbReference type="Proteomes" id="UP001057452">
    <property type="component" value="Chromosome 15"/>
</dbReference>
<gene>
    <name evidence="1" type="ORF">KUCAC02_026063</name>
</gene>
<organism evidence="1 2">
    <name type="scientific">Chaenocephalus aceratus</name>
    <name type="common">Blackfin icefish</name>
    <name type="synonym">Chaenichthys aceratus</name>
    <dbReference type="NCBI Taxonomy" id="36190"/>
    <lineage>
        <taxon>Eukaryota</taxon>
        <taxon>Metazoa</taxon>
        <taxon>Chordata</taxon>
        <taxon>Craniata</taxon>
        <taxon>Vertebrata</taxon>
        <taxon>Euteleostomi</taxon>
        <taxon>Actinopterygii</taxon>
        <taxon>Neopterygii</taxon>
        <taxon>Teleostei</taxon>
        <taxon>Neoteleostei</taxon>
        <taxon>Acanthomorphata</taxon>
        <taxon>Eupercaria</taxon>
        <taxon>Perciformes</taxon>
        <taxon>Notothenioidei</taxon>
        <taxon>Channichthyidae</taxon>
        <taxon>Chaenocephalus</taxon>
    </lineage>
</organism>
<protein>
    <submittedName>
        <fullName evidence="1">Uncharacterized protein</fullName>
    </submittedName>
</protein>
<proteinExistence type="predicted"/>
<evidence type="ECO:0000313" key="1">
    <source>
        <dbReference type="EMBL" id="KAI4804433.1"/>
    </source>
</evidence>
<evidence type="ECO:0000313" key="2">
    <source>
        <dbReference type="Proteomes" id="UP001057452"/>
    </source>
</evidence>
<reference evidence="1" key="1">
    <citation type="submission" date="2022-05" db="EMBL/GenBank/DDBJ databases">
        <title>Chromosome-level genome of Chaenocephalus aceratus.</title>
        <authorList>
            <person name="Park H."/>
        </authorList>
    </citation>
    <scope>NUCLEOTIDE SEQUENCE</scope>
    <source>
        <strain evidence="1">KU_202001</strain>
    </source>
</reference>
<sequence length="126" mass="14745">FRSLQKTACASRCWGVAWTERWHRVDDEMRDSGPSPELLWKGSRRKGTSRPWRAQLDNAPYTRYVADGKDPGWHHPRYHRVIPTIRRPTSVFKQPPNVVLTPPQHAPRRGWNHAFQHPVKGMEKCS</sequence>
<name>A0ACB9VWD1_CHAAC</name>
<feature type="non-terminal residue" evidence="1">
    <location>
        <position position="1"/>
    </location>
</feature>
<accession>A0ACB9VWD1</accession>
<comment type="caution">
    <text evidence="1">The sequence shown here is derived from an EMBL/GenBank/DDBJ whole genome shotgun (WGS) entry which is preliminary data.</text>
</comment>